<gene>
    <name evidence="2" type="ORF">DWV06_03630</name>
</gene>
<dbReference type="AlphaFoldDB" id="A0A371AYC3"/>
<dbReference type="OrthoDB" id="1751034at2"/>
<feature type="signal peptide" evidence="1">
    <location>
        <begin position="1"/>
        <end position="25"/>
    </location>
</feature>
<reference evidence="2 3" key="1">
    <citation type="submission" date="2018-07" db="EMBL/GenBank/DDBJ databases">
        <title>Anaerosacharophilus polymeroproducens gen. nov. sp. nov., an anaerobic bacterium isolated from salt field.</title>
        <authorList>
            <person name="Kim W."/>
            <person name="Yang S.-H."/>
            <person name="Oh J."/>
            <person name="Lee J.-H."/>
            <person name="Kwon K.K."/>
        </authorList>
    </citation>
    <scope>NUCLEOTIDE SEQUENCE [LARGE SCALE GENOMIC DNA]</scope>
    <source>
        <strain evidence="2 3">MCWD5</strain>
    </source>
</reference>
<sequence length="260" mass="29651">MKKILKGVVLLVLFWVTILPFHVNAAVGKVPKIERTCDYRTKELEFYICNCFQTSNSNTASNHNTVKVAIRNTTKQVKIPEEVSIKGIRYTVTGIVPNAKEYSMYYADKYIDLNRDIKIYRKNTKTQVISIPKTVITIEDGSFNRFTKLKKFKVSSGNKKFKTVKGTLLSKSGKILYAGVSTKGTYYVPAGVQSIAKRAFAYSTVKRIVLPKSCKKIDSRAFYKCMKLKKINLKQVNQYGANAFFKTKIKKIDRFGNLFK</sequence>
<dbReference type="Gene3D" id="3.80.10.10">
    <property type="entry name" value="Ribonuclease Inhibitor"/>
    <property type="match status" value="1"/>
</dbReference>
<keyword evidence="1" id="KW-0732">Signal</keyword>
<dbReference type="Pfam" id="PF13306">
    <property type="entry name" value="LRR_5"/>
    <property type="match status" value="2"/>
</dbReference>
<name>A0A371AYC3_9FIRM</name>
<keyword evidence="3" id="KW-1185">Reference proteome</keyword>
<dbReference type="RefSeq" id="WP_115480799.1">
    <property type="nucleotide sequence ID" value="NZ_QRCT01000012.1"/>
</dbReference>
<accession>A0A371AYC3</accession>
<dbReference type="InterPro" id="IPR032675">
    <property type="entry name" value="LRR_dom_sf"/>
</dbReference>
<evidence type="ECO:0000256" key="1">
    <source>
        <dbReference type="SAM" id="SignalP"/>
    </source>
</evidence>
<evidence type="ECO:0000313" key="2">
    <source>
        <dbReference type="EMBL" id="RDU24566.1"/>
    </source>
</evidence>
<comment type="caution">
    <text evidence="2">The sequence shown here is derived from an EMBL/GenBank/DDBJ whole genome shotgun (WGS) entry which is preliminary data.</text>
</comment>
<feature type="chain" id="PRO_5016604326" evidence="1">
    <location>
        <begin position="26"/>
        <end position="260"/>
    </location>
</feature>
<dbReference type="InterPro" id="IPR026906">
    <property type="entry name" value="LRR_5"/>
</dbReference>
<proteinExistence type="predicted"/>
<protein>
    <submittedName>
        <fullName evidence="2">Leucine-rich repeat domain-containing protein</fullName>
    </submittedName>
</protein>
<dbReference type="EMBL" id="QRCT01000012">
    <property type="protein sequence ID" value="RDU24566.1"/>
    <property type="molecule type" value="Genomic_DNA"/>
</dbReference>
<organism evidence="2 3">
    <name type="scientific">Anaerosacchariphilus polymeriproducens</name>
    <dbReference type="NCBI Taxonomy" id="1812858"/>
    <lineage>
        <taxon>Bacteria</taxon>
        <taxon>Bacillati</taxon>
        <taxon>Bacillota</taxon>
        <taxon>Clostridia</taxon>
        <taxon>Lachnospirales</taxon>
        <taxon>Lachnospiraceae</taxon>
        <taxon>Anaerosacchariphilus</taxon>
    </lineage>
</organism>
<evidence type="ECO:0000313" key="3">
    <source>
        <dbReference type="Proteomes" id="UP000255036"/>
    </source>
</evidence>
<dbReference type="Proteomes" id="UP000255036">
    <property type="component" value="Unassembled WGS sequence"/>
</dbReference>